<proteinExistence type="predicted"/>
<keyword evidence="2" id="KW-1185">Reference proteome</keyword>
<dbReference type="EMBL" id="AAWS01000044">
    <property type="protein sequence ID" value="EAY25696.1"/>
    <property type="molecule type" value="Genomic_DNA"/>
</dbReference>
<name>A1ZV39_MICM2</name>
<reference evidence="1 2" key="1">
    <citation type="submission" date="2007-01" db="EMBL/GenBank/DDBJ databases">
        <authorList>
            <person name="Haygood M."/>
            <person name="Podell S."/>
            <person name="Anderson C."/>
            <person name="Hopkinson B."/>
            <person name="Roe K."/>
            <person name="Barbeau K."/>
            <person name="Gaasterland T."/>
            <person name="Ferriera S."/>
            <person name="Johnson J."/>
            <person name="Kravitz S."/>
            <person name="Beeson K."/>
            <person name="Sutton G."/>
            <person name="Rogers Y.-H."/>
            <person name="Friedman R."/>
            <person name="Frazier M."/>
            <person name="Venter J.C."/>
        </authorList>
    </citation>
    <scope>NUCLEOTIDE SEQUENCE [LARGE SCALE GENOMIC DNA]</scope>
    <source>
        <strain evidence="1 2">ATCC 23134</strain>
    </source>
</reference>
<comment type="caution">
    <text evidence="1">The sequence shown here is derived from an EMBL/GenBank/DDBJ whole genome shotgun (WGS) entry which is preliminary data.</text>
</comment>
<sequence length="39" mass="4609">MCCWSKTRSAFSKVFSNISQAFKQAYITYTRQVLKTWQA</sequence>
<dbReference type="Proteomes" id="UP000004095">
    <property type="component" value="Unassembled WGS sequence"/>
</dbReference>
<evidence type="ECO:0000313" key="2">
    <source>
        <dbReference type="Proteomes" id="UP000004095"/>
    </source>
</evidence>
<organism evidence="1 2">
    <name type="scientific">Microscilla marina ATCC 23134</name>
    <dbReference type="NCBI Taxonomy" id="313606"/>
    <lineage>
        <taxon>Bacteria</taxon>
        <taxon>Pseudomonadati</taxon>
        <taxon>Bacteroidota</taxon>
        <taxon>Cytophagia</taxon>
        <taxon>Cytophagales</taxon>
        <taxon>Microscillaceae</taxon>
        <taxon>Microscilla</taxon>
    </lineage>
</organism>
<protein>
    <submittedName>
        <fullName evidence="1">Uncharacterized protein</fullName>
    </submittedName>
</protein>
<accession>A1ZV39</accession>
<dbReference type="AlphaFoldDB" id="A1ZV39"/>
<gene>
    <name evidence="1" type="ORF">M23134_04870</name>
</gene>
<evidence type="ECO:0000313" key="1">
    <source>
        <dbReference type="EMBL" id="EAY25696.1"/>
    </source>
</evidence>